<evidence type="ECO:0000313" key="8">
    <source>
        <dbReference type="Proteomes" id="UP000279673"/>
    </source>
</evidence>
<dbReference type="GO" id="GO:0019808">
    <property type="term" value="F:polyamine binding"/>
    <property type="evidence" value="ECO:0007669"/>
    <property type="project" value="InterPro"/>
</dbReference>
<dbReference type="Proteomes" id="UP000279673">
    <property type="component" value="Unassembled WGS sequence"/>
</dbReference>
<comment type="subcellular location">
    <subcellularLocation>
        <location evidence="1 5">Periplasm</location>
    </subcellularLocation>
</comment>
<reference evidence="7 8" key="1">
    <citation type="submission" date="2018-10" db="EMBL/GenBank/DDBJ databases">
        <title>Rhodobacter sp . BO-81.</title>
        <authorList>
            <person name="Im W.T."/>
        </authorList>
    </citation>
    <scope>NUCLEOTIDE SEQUENCE [LARGE SCALE GENOMIC DNA]</scope>
    <source>
        <strain evidence="7 8">BO-81</strain>
    </source>
</reference>
<gene>
    <name evidence="7" type="ORF">DYS74_15320</name>
</gene>
<keyword evidence="8" id="KW-1185">Reference proteome</keyword>
<dbReference type="InterPro" id="IPR006059">
    <property type="entry name" value="SBP"/>
</dbReference>
<sequence length="361" mass="39241">MRKMIAAGLAALASAGMAGAEEPVLNIYNWSDYIAPDTIPGFEKETGIKVNYDVFDSNEVVEAKMLTGSTNYDIVVPSLEFMARQAQAGVFQPIDKAALANYGNLDPKLMAIAATNDEGNTYGVPYMMYTIGIGYNRDKVAERLGSDTIDSWSALFDPEQAAKLQGCGIALLDSPSEITAAALNYLGLDPTSEKTEDLEAAMALLAKVRPYVRYFHSSQYINDLANGDICLTVGYSGDILQARNRATEAGQGVRVAYAIPKEGAQVGFDMLAIPSDAPHPENALKFIDYFLRPEVAAAVSDHVFYANVNARATPLVAAEVREDPGIYPAPEVMDKLYTARPHKQRYDRALTRAWTTLKTGQ</sequence>
<comment type="function">
    <text evidence="5">Required for the activity of the bacterial periplasmic transport system of putrescine.</text>
</comment>
<dbReference type="PANTHER" id="PTHR30222:SF12">
    <property type="entry name" value="NORSPERMIDINE SENSOR"/>
    <property type="match status" value="1"/>
</dbReference>
<dbReference type="PIRSF" id="PIRSF019574">
    <property type="entry name" value="Periplasmic_polyamine_BP"/>
    <property type="match status" value="1"/>
</dbReference>
<dbReference type="RefSeq" id="WP_121534560.1">
    <property type="nucleotide sequence ID" value="NZ_RCHI01000017.1"/>
</dbReference>
<comment type="similarity">
    <text evidence="5">Belongs to the bacterial solute-binding protein PotD/PotF family.</text>
</comment>
<dbReference type="CDD" id="cd13659">
    <property type="entry name" value="PBP2_PotF"/>
    <property type="match status" value="1"/>
</dbReference>
<name>A0A421BKR2_9RHOB</name>
<accession>A0A421BKR2</accession>
<comment type="caution">
    <text evidence="7">The sequence shown here is derived from an EMBL/GenBank/DDBJ whole genome shotgun (WGS) entry which is preliminary data.</text>
</comment>
<dbReference type="EMBL" id="RCHI01000017">
    <property type="protein sequence ID" value="RLL62997.1"/>
    <property type="molecule type" value="Genomic_DNA"/>
</dbReference>
<dbReference type="GO" id="GO:0042597">
    <property type="term" value="C:periplasmic space"/>
    <property type="evidence" value="ECO:0007669"/>
    <property type="project" value="UniProtKB-SubCell"/>
</dbReference>
<evidence type="ECO:0000256" key="1">
    <source>
        <dbReference type="ARBA" id="ARBA00004418"/>
    </source>
</evidence>
<dbReference type="AlphaFoldDB" id="A0A421BKR2"/>
<evidence type="ECO:0000313" key="7">
    <source>
        <dbReference type="EMBL" id="RLL62997.1"/>
    </source>
</evidence>
<keyword evidence="3 6" id="KW-0732">Signal</keyword>
<dbReference type="PANTHER" id="PTHR30222">
    <property type="entry name" value="SPERMIDINE/PUTRESCINE-BINDING PERIPLASMIC PROTEIN"/>
    <property type="match status" value="1"/>
</dbReference>
<dbReference type="InterPro" id="IPR001188">
    <property type="entry name" value="Sperm_putr-bd"/>
</dbReference>
<dbReference type="SUPFAM" id="SSF53850">
    <property type="entry name" value="Periplasmic binding protein-like II"/>
    <property type="match status" value="1"/>
</dbReference>
<dbReference type="Gene3D" id="3.40.190.10">
    <property type="entry name" value="Periplasmic binding protein-like II"/>
    <property type="match status" value="2"/>
</dbReference>
<feature type="chain" id="PRO_5018985501" description="Putrescine-binding periplasmic protein" evidence="6">
    <location>
        <begin position="21"/>
        <end position="361"/>
    </location>
</feature>
<dbReference type="GO" id="GO:0015846">
    <property type="term" value="P:polyamine transport"/>
    <property type="evidence" value="ECO:0007669"/>
    <property type="project" value="InterPro"/>
</dbReference>
<dbReference type="PRINTS" id="PR00909">
    <property type="entry name" value="SPERMDNBNDNG"/>
</dbReference>
<evidence type="ECO:0000256" key="4">
    <source>
        <dbReference type="ARBA" id="ARBA00022764"/>
    </source>
</evidence>
<organism evidence="7 8">
    <name type="scientific">Paenirhodobacter hankyongi</name>
    <dbReference type="NCBI Taxonomy" id="2294033"/>
    <lineage>
        <taxon>Bacteria</taxon>
        <taxon>Pseudomonadati</taxon>
        <taxon>Pseudomonadota</taxon>
        <taxon>Alphaproteobacteria</taxon>
        <taxon>Rhodobacterales</taxon>
        <taxon>Rhodobacter group</taxon>
        <taxon>Paenirhodobacter</taxon>
    </lineage>
</organism>
<evidence type="ECO:0000256" key="6">
    <source>
        <dbReference type="SAM" id="SignalP"/>
    </source>
</evidence>
<feature type="signal peptide" evidence="6">
    <location>
        <begin position="1"/>
        <end position="20"/>
    </location>
</feature>
<evidence type="ECO:0000256" key="2">
    <source>
        <dbReference type="ARBA" id="ARBA00022448"/>
    </source>
</evidence>
<keyword evidence="2 5" id="KW-0813">Transport</keyword>
<protein>
    <recommendedName>
        <fullName evidence="5">Putrescine-binding periplasmic protein</fullName>
    </recommendedName>
</protein>
<keyword evidence="4 5" id="KW-0574">Periplasm</keyword>
<dbReference type="Pfam" id="PF13416">
    <property type="entry name" value="SBP_bac_8"/>
    <property type="match status" value="1"/>
</dbReference>
<evidence type="ECO:0000256" key="5">
    <source>
        <dbReference type="PIRNR" id="PIRNR019574"/>
    </source>
</evidence>
<proteinExistence type="inferred from homology"/>
<evidence type="ECO:0000256" key="3">
    <source>
        <dbReference type="ARBA" id="ARBA00022729"/>
    </source>
</evidence>